<evidence type="ECO:0000313" key="3">
    <source>
        <dbReference type="Proteomes" id="UP000480266"/>
    </source>
</evidence>
<evidence type="ECO:0000256" key="1">
    <source>
        <dbReference type="SAM" id="SignalP"/>
    </source>
</evidence>
<proteinExistence type="predicted"/>
<reference evidence="2" key="1">
    <citation type="submission" date="2020-02" db="EMBL/GenBank/DDBJ databases">
        <title>Draft genome sequence of Candidatus Afipia apatlaquensis IBT-C3, a potential strain for decolorization of textile dyes.</title>
        <authorList>
            <person name="Sanchez-Reyes A."/>
            <person name="Breton-Deval L."/>
            <person name="Mangelson H."/>
            <person name="Sanchez-Flores A."/>
        </authorList>
    </citation>
    <scope>NUCLEOTIDE SEQUENCE [LARGE SCALE GENOMIC DNA]</scope>
    <source>
        <strain evidence="2">IBT-C3</strain>
    </source>
</reference>
<dbReference type="Proteomes" id="UP000480266">
    <property type="component" value="Unassembled WGS sequence"/>
</dbReference>
<keyword evidence="1" id="KW-0732">Signal</keyword>
<sequence length="62" mass="6474">MKTHTLLAMAAVCAFASAPARAQDATVATKSLNPEIALDAAKAALNDCRKRGYQVSVAVVDR</sequence>
<name>A0A7C9RGB0_9BRAD</name>
<dbReference type="SUPFAM" id="SSF143744">
    <property type="entry name" value="GlcG-like"/>
    <property type="match status" value="1"/>
</dbReference>
<organism evidence="2 3">
    <name type="scientific">Candidatus Afipia apatlaquensis</name>
    <dbReference type="NCBI Taxonomy" id="2712852"/>
    <lineage>
        <taxon>Bacteria</taxon>
        <taxon>Pseudomonadati</taxon>
        <taxon>Pseudomonadota</taxon>
        <taxon>Alphaproteobacteria</taxon>
        <taxon>Hyphomicrobiales</taxon>
        <taxon>Nitrobacteraceae</taxon>
        <taxon>Afipia</taxon>
    </lineage>
</organism>
<dbReference type="AlphaFoldDB" id="A0A7C9RGB0"/>
<keyword evidence="3" id="KW-1185">Reference proteome</keyword>
<evidence type="ECO:0000313" key="2">
    <source>
        <dbReference type="EMBL" id="NGX96120.1"/>
    </source>
</evidence>
<dbReference type="InterPro" id="IPR038084">
    <property type="entry name" value="PduO/GlcC-like_sf"/>
</dbReference>
<protein>
    <submittedName>
        <fullName evidence="2">Heme-binding protein</fullName>
    </submittedName>
</protein>
<gene>
    <name evidence="2" type="ORF">G4V63_13120</name>
</gene>
<feature type="non-terminal residue" evidence="2">
    <location>
        <position position="62"/>
    </location>
</feature>
<feature type="signal peptide" evidence="1">
    <location>
        <begin position="1"/>
        <end position="22"/>
    </location>
</feature>
<dbReference type="Gene3D" id="3.30.450.150">
    <property type="entry name" value="Haem-degrading domain"/>
    <property type="match status" value="1"/>
</dbReference>
<dbReference type="EMBL" id="JAAMRR010000691">
    <property type="protein sequence ID" value="NGX96120.1"/>
    <property type="molecule type" value="Genomic_DNA"/>
</dbReference>
<comment type="caution">
    <text evidence="2">The sequence shown here is derived from an EMBL/GenBank/DDBJ whole genome shotgun (WGS) entry which is preliminary data.</text>
</comment>
<accession>A0A7C9RGB0</accession>
<feature type="chain" id="PRO_5028853664" evidence="1">
    <location>
        <begin position="23"/>
        <end position="62"/>
    </location>
</feature>